<comment type="caution">
    <text evidence="5">The sequence shown here is derived from an EMBL/GenBank/DDBJ whole genome shotgun (WGS) entry which is preliminary data.</text>
</comment>
<reference evidence="5 6" key="1">
    <citation type="journal article" date="2018" name="Genome Biol. Evol.">
        <title>Multiple Roots of Fruiting Body Formation in Amoebozoa.</title>
        <authorList>
            <person name="Hillmann F."/>
            <person name="Forbes G."/>
            <person name="Novohradska S."/>
            <person name="Ferling I."/>
            <person name="Riege K."/>
            <person name="Groth M."/>
            <person name="Westermann M."/>
            <person name="Marz M."/>
            <person name="Spaller T."/>
            <person name="Winckler T."/>
            <person name="Schaap P."/>
            <person name="Glockner G."/>
        </authorList>
    </citation>
    <scope>NUCLEOTIDE SEQUENCE [LARGE SCALE GENOMIC DNA]</scope>
    <source>
        <strain evidence="5 6">Jena</strain>
    </source>
</reference>
<dbReference type="InParanoid" id="A0A2P6NWV3"/>
<dbReference type="AlphaFoldDB" id="A0A2P6NWV3"/>
<evidence type="ECO:0000256" key="2">
    <source>
        <dbReference type="ARBA" id="ARBA00011015"/>
    </source>
</evidence>
<dbReference type="GO" id="GO:0090307">
    <property type="term" value="P:mitotic spindle assembly"/>
    <property type="evidence" value="ECO:0007669"/>
    <property type="project" value="TreeGrafter"/>
</dbReference>
<comment type="subcellular location">
    <subcellularLocation>
        <location evidence="1">Cytoplasm</location>
        <location evidence="1">Cytoskeleton</location>
        <location evidence="1">Microtubule organizing center</location>
    </subcellularLocation>
</comment>
<dbReference type="OrthoDB" id="48571at2759"/>
<dbReference type="GO" id="GO:0031021">
    <property type="term" value="C:interphase microtubule organizing center"/>
    <property type="evidence" value="ECO:0007669"/>
    <property type="project" value="TreeGrafter"/>
</dbReference>
<dbReference type="Pfam" id="PF12554">
    <property type="entry name" value="MOZART1"/>
    <property type="match status" value="1"/>
</dbReference>
<keyword evidence="6" id="KW-1185">Reference proteome</keyword>
<keyword evidence="3" id="KW-0963">Cytoplasm</keyword>
<evidence type="ECO:0000256" key="3">
    <source>
        <dbReference type="ARBA" id="ARBA00022490"/>
    </source>
</evidence>
<dbReference type="InterPro" id="IPR022214">
    <property type="entry name" value="MZT1"/>
</dbReference>
<dbReference type="GO" id="GO:0033566">
    <property type="term" value="P:gamma-tubulin complex localization"/>
    <property type="evidence" value="ECO:0007669"/>
    <property type="project" value="InterPro"/>
</dbReference>
<dbReference type="GO" id="GO:0051415">
    <property type="term" value="P:microtubule nucleation by interphase microtubule organizing center"/>
    <property type="evidence" value="ECO:0007669"/>
    <property type="project" value="TreeGrafter"/>
</dbReference>
<organism evidence="5 6">
    <name type="scientific">Planoprotostelium fungivorum</name>
    <dbReference type="NCBI Taxonomy" id="1890364"/>
    <lineage>
        <taxon>Eukaryota</taxon>
        <taxon>Amoebozoa</taxon>
        <taxon>Evosea</taxon>
        <taxon>Variosea</taxon>
        <taxon>Cavosteliida</taxon>
        <taxon>Cavosteliaceae</taxon>
        <taxon>Planoprotostelium</taxon>
    </lineage>
</organism>
<evidence type="ECO:0008006" key="7">
    <source>
        <dbReference type="Google" id="ProtNLM"/>
    </source>
</evidence>
<comment type="similarity">
    <text evidence="2">Belongs to the MOZART1 family.</text>
</comment>
<dbReference type="GO" id="GO:0000931">
    <property type="term" value="C:gamma-tubulin ring complex"/>
    <property type="evidence" value="ECO:0007669"/>
    <property type="project" value="InterPro"/>
</dbReference>
<keyword evidence="4" id="KW-0206">Cytoskeleton</keyword>
<protein>
    <recommendedName>
        <fullName evidence="7">Mitotic-spindle organizing protein 1</fullName>
    </recommendedName>
</protein>
<dbReference type="GO" id="GO:0005819">
    <property type="term" value="C:spindle"/>
    <property type="evidence" value="ECO:0007669"/>
    <property type="project" value="TreeGrafter"/>
</dbReference>
<dbReference type="PANTHER" id="PTHR28520">
    <property type="entry name" value="MITOTIC-SPINDLE ORGANIZING PROTEIN 1"/>
    <property type="match status" value="1"/>
</dbReference>
<name>A0A2P6NWV3_9EUKA</name>
<sequence length="64" mass="7153">MSSREDARQILQAVKEVSDSLNTGLEYEELSILTQLCEMGVNPEALGNIMLELKKEKANLTNRS</sequence>
<evidence type="ECO:0000313" key="5">
    <source>
        <dbReference type="EMBL" id="PRP88442.1"/>
    </source>
</evidence>
<evidence type="ECO:0000313" key="6">
    <source>
        <dbReference type="Proteomes" id="UP000241769"/>
    </source>
</evidence>
<accession>A0A2P6NWV3</accession>
<dbReference type="Proteomes" id="UP000241769">
    <property type="component" value="Unassembled WGS sequence"/>
</dbReference>
<evidence type="ECO:0000256" key="4">
    <source>
        <dbReference type="ARBA" id="ARBA00023212"/>
    </source>
</evidence>
<dbReference type="EMBL" id="MDYQ01000010">
    <property type="protein sequence ID" value="PRP88442.1"/>
    <property type="molecule type" value="Genomic_DNA"/>
</dbReference>
<dbReference type="PANTHER" id="PTHR28520:SF2">
    <property type="entry name" value="MITOTIC-SPINDLE ORGANIZING PROTEIN 1"/>
    <property type="match status" value="1"/>
</dbReference>
<evidence type="ECO:0000256" key="1">
    <source>
        <dbReference type="ARBA" id="ARBA00004267"/>
    </source>
</evidence>
<proteinExistence type="inferred from homology"/>
<gene>
    <name evidence="5" type="ORF">PROFUN_03159</name>
</gene>